<dbReference type="AlphaFoldDB" id="M4RYF9"/>
<dbReference type="PATRIC" id="fig|1129794.4.peg.1353"/>
<evidence type="ECO:0000313" key="2">
    <source>
        <dbReference type="EMBL" id="AGH43477.1"/>
    </source>
</evidence>
<reference evidence="2 3" key="1">
    <citation type="journal article" date="2013" name="Genome Announc.">
        <title>Complete Genome Sequence of Glaciecola psychrophila Strain 170T.</title>
        <authorList>
            <person name="Yin J."/>
            <person name="Chen J."/>
            <person name="Liu G."/>
            <person name="Yu Y."/>
            <person name="Song L."/>
            <person name="Wang X."/>
            <person name="Qu X."/>
        </authorList>
    </citation>
    <scope>NUCLEOTIDE SEQUENCE [LARGE SCALE GENOMIC DNA]</scope>
    <source>
        <strain evidence="2 3">170</strain>
    </source>
</reference>
<gene>
    <name evidence="2" type="ORF">C427_1368</name>
</gene>
<evidence type="ECO:0000313" key="3">
    <source>
        <dbReference type="Proteomes" id="UP000011864"/>
    </source>
</evidence>
<keyword evidence="3" id="KW-1185">Reference proteome</keyword>
<proteinExistence type="predicted"/>
<keyword evidence="1" id="KW-1133">Transmembrane helix</keyword>
<dbReference type="HOGENOM" id="CLU_3255313_0_0_6"/>
<accession>M4RYF9</accession>
<dbReference type="EMBL" id="CP003837">
    <property type="protein sequence ID" value="AGH43477.1"/>
    <property type="molecule type" value="Genomic_DNA"/>
</dbReference>
<evidence type="ECO:0000256" key="1">
    <source>
        <dbReference type="SAM" id="Phobius"/>
    </source>
</evidence>
<keyword evidence="1" id="KW-0472">Membrane</keyword>
<dbReference type="Proteomes" id="UP000011864">
    <property type="component" value="Chromosome"/>
</dbReference>
<dbReference type="KEGG" id="gps:C427_1368"/>
<sequence length="42" mass="5365">MMAVFFIFWPPVSLMMAVFFIFFFIFRCYRFNRRFIEKQQPN</sequence>
<feature type="transmembrane region" description="Helical" evidence="1">
    <location>
        <begin position="6"/>
        <end position="26"/>
    </location>
</feature>
<keyword evidence="1" id="KW-0812">Transmembrane</keyword>
<protein>
    <submittedName>
        <fullName evidence="2">Uncharacterized protein</fullName>
    </submittedName>
</protein>
<organism evidence="2 3">
    <name type="scientific">Paraglaciecola psychrophila 170</name>
    <dbReference type="NCBI Taxonomy" id="1129794"/>
    <lineage>
        <taxon>Bacteria</taxon>
        <taxon>Pseudomonadati</taxon>
        <taxon>Pseudomonadota</taxon>
        <taxon>Gammaproteobacteria</taxon>
        <taxon>Alteromonadales</taxon>
        <taxon>Alteromonadaceae</taxon>
        <taxon>Paraglaciecola</taxon>
    </lineage>
</organism>
<name>M4RYF9_9ALTE</name>